<feature type="signal peptide" evidence="1">
    <location>
        <begin position="1"/>
        <end position="23"/>
    </location>
</feature>
<dbReference type="AlphaFoldDB" id="A0A502FTX9"/>
<reference evidence="2 3" key="1">
    <citation type="journal article" date="2019" name="Environ. Microbiol.">
        <title>Species interactions and distinct microbial communities in high Arctic permafrost affected cryosols are associated with the CH4 and CO2 gas fluxes.</title>
        <authorList>
            <person name="Altshuler I."/>
            <person name="Hamel J."/>
            <person name="Turney S."/>
            <person name="Magnuson E."/>
            <person name="Levesque R."/>
            <person name="Greer C."/>
            <person name="Whyte L.G."/>
        </authorList>
    </citation>
    <scope>NUCLEOTIDE SEQUENCE [LARGE SCALE GENOMIC DNA]</scope>
    <source>
        <strain evidence="2 3">E6.1</strain>
    </source>
</reference>
<comment type="caution">
    <text evidence="2">The sequence shown here is derived from an EMBL/GenBank/DDBJ whole genome shotgun (WGS) entry which is preliminary data.</text>
</comment>
<name>A0A502FTX9_9SPHN</name>
<dbReference type="Pfam" id="PF05960">
    <property type="entry name" value="DUF885"/>
    <property type="match status" value="1"/>
</dbReference>
<organism evidence="2 3">
    <name type="scientific">Sphingomonas glacialis</name>
    <dbReference type="NCBI Taxonomy" id="658225"/>
    <lineage>
        <taxon>Bacteria</taxon>
        <taxon>Pseudomonadati</taxon>
        <taxon>Pseudomonadota</taxon>
        <taxon>Alphaproteobacteria</taxon>
        <taxon>Sphingomonadales</taxon>
        <taxon>Sphingomonadaceae</taxon>
        <taxon>Sphingomonas</taxon>
    </lineage>
</organism>
<evidence type="ECO:0000313" key="2">
    <source>
        <dbReference type="EMBL" id="TPG52904.1"/>
    </source>
</evidence>
<dbReference type="OrthoDB" id="9763405at2"/>
<sequence>MTTRRAVLAGGAAFALTPWPVRAATDTLRTALDAALVERDPATALRSLERFEAAALQPAARLDLVTARAGLAVDAALVARGIDPRAKPGGSHDADVLTLLLRRKLGDGIDLDSATRRLEQERAASTAHAARLFGTLGIGGATIGACFTRLWQDERERYPASDAGRDAAVAEMNRWLTTFAAQIPTLIGAVPDYCRNVSAIKPSPADLATGKVGVRTLPTAQHSGGYVVDLTAVQDRPRWTLPSVVAHELLPGHMIQLPIEALADPHPLRLEYAPCFAEGWSIAIEQRIAQSGCYARDPRAALGQLHWRLFRIGRALVDLAIHTRGQSLDAAHAQLVAWQGEPVAFAPFERDLARIAQDPMTRTAEMLAALAIEDGARGRQGAALRRYHHAILDHGRMRSDHVARVARDRALS</sequence>
<gene>
    <name evidence="2" type="ORF">EAH76_13695</name>
</gene>
<feature type="chain" id="PRO_5021301157" evidence="1">
    <location>
        <begin position="24"/>
        <end position="412"/>
    </location>
</feature>
<dbReference type="InterPro" id="IPR010281">
    <property type="entry name" value="DUF885"/>
</dbReference>
<keyword evidence="3" id="KW-1185">Reference proteome</keyword>
<evidence type="ECO:0000256" key="1">
    <source>
        <dbReference type="SAM" id="SignalP"/>
    </source>
</evidence>
<dbReference type="Proteomes" id="UP000319931">
    <property type="component" value="Unassembled WGS sequence"/>
</dbReference>
<accession>A0A502FTX9</accession>
<proteinExistence type="predicted"/>
<evidence type="ECO:0000313" key="3">
    <source>
        <dbReference type="Proteomes" id="UP000319931"/>
    </source>
</evidence>
<dbReference type="RefSeq" id="WP_140850824.1">
    <property type="nucleotide sequence ID" value="NZ_RCZC01000003.1"/>
</dbReference>
<protein>
    <submittedName>
        <fullName evidence="2">DUF885 family protein</fullName>
    </submittedName>
</protein>
<dbReference type="PANTHER" id="PTHR33361">
    <property type="entry name" value="GLR0591 PROTEIN"/>
    <property type="match status" value="1"/>
</dbReference>
<keyword evidence="1" id="KW-0732">Signal</keyword>
<dbReference type="PANTHER" id="PTHR33361:SF2">
    <property type="entry name" value="DUF885 DOMAIN-CONTAINING PROTEIN"/>
    <property type="match status" value="1"/>
</dbReference>
<dbReference type="EMBL" id="RCZC01000003">
    <property type="protein sequence ID" value="TPG52904.1"/>
    <property type="molecule type" value="Genomic_DNA"/>
</dbReference>